<dbReference type="Proteomes" id="UP000198822">
    <property type="component" value="Chromosome I"/>
</dbReference>
<dbReference type="GO" id="GO:0005886">
    <property type="term" value="C:plasma membrane"/>
    <property type="evidence" value="ECO:0007669"/>
    <property type="project" value="UniProtKB-SubCell"/>
</dbReference>
<keyword evidence="6 10" id="KW-0407">Ion channel</keyword>
<evidence type="ECO:0000256" key="4">
    <source>
        <dbReference type="ARBA" id="ARBA00022989"/>
    </source>
</evidence>
<keyword evidence="10" id="KW-0915">Sodium</keyword>
<evidence type="ECO:0000256" key="7">
    <source>
        <dbReference type="ARBA" id="ARBA00035120"/>
    </source>
</evidence>
<gene>
    <name evidence="10" type="primary">fluC</name>
    <name evidence="10" type="synonym">crcB</name>
    <name evidence="11" type="ORF">SAMN04489720_2061</name>
</gene>
<keyword evidence="10" id="KW-0479">Metal-binding</keyword>
<feature type="transmembrane region" description="Helical" evidence="10">
    <location>
        <begin position="64"/>
        <end position="84"/>
    </location>
</feature>
<dbReference type="GO" id="GO:0062054">
    <property type="term" value="F:fluoride channel activity"/>
    <property type="evidence" value="ECO:0007669"/>
    <property type="project" value="UniProtKB-UniRule"/>
</dbReference>
<protein>
    <recommendedName>
        <fullName evidence="10">Fluoride-specific ion channel FluC</fullName>
    </recommendedName>
</protein>
<sequence length="125" mass="12803">MRALLPWLAVLVGGALGTGVRASIDLATLDAHPWQTLGINVVGAFVLGLLVARVWPVVPDWVRAGLGTGVLGGFTTFSALALVVAQHPEAATLAYLAASIVLGIAAAWAGLRLGGRPRAAMEVDE</sequence>
<evidence type="ECO:0000256" key="2">
    <source>
        <dbReference type="ARBA" id="ARBA00022475"/>
    </source>
</evidence>
<dbReference type="AlphaFoldDB" id="A0A1G8EJ43"/>
<proteinExistence type="inferred from homology"/>
<dbReference type="RefSeq" id="WP_197674595.1">
    <property type="nucleotide sequence ID" value="NZ_LT629695.1"/>
</dbReference>
<dbReference type="Pfam" id="PF02537">
    <property type="entry name" value="CRCB"/>
    <property type="match status" value="1"/>
</dbReference>
<dbReference type="GO" id="GO:0046872">
    <property type="term" value="F:metal ion binding"/>
    <property type="evidence" value="ECO:0007669"/>
    <property type="project" value="UniProtKB-KW"/>
</dbReference>
<evidence type="ECO:0000256" key="5">
    <source>
        <dbReference type="ARBA" id="ARBA00023136"/>
    </source>
</evidence>
<comment type="subcellular location">
    <subcellularLocation>
        <location evidence="1 10">Cell membrane</location>
        <topology evidence="1 10">Multi-pass membrane protein</topology>
    </subcellularLocation>
</comment>
<keyword evidence="2 10" id="KW-1003">Cell membrane</keyword>
<evidence type="ECO:0000256" key="3">
    <source>
        <dbReference type="ARBA" id="ARBA00022692"/>
    </source>
</evidence>
<keyword evidence="4 10" id="KW-1133">Transmembrane helix</keyword>
<feature type="binding site" evidence="10">
    <location>
        <position position="75"/>
    </location>
    <ligand>
        <name>Na(+)</name>
        <dbReference type="ChEBI" id="CHEBI:29101"/>
        <note>structural</note>
    </ligand>
</feature>
<comment type="catalytic activity">
    <reaction evidence="8">
        <text>fluoride(in) = fluoride(out)</text>
        <dbReference type="Rhea" id="RHEA:76159"/>
        <dbReference type="ChEBI" id="CHEBI:17051"/>
    </reaction>
    <physiologicalReaction direction="left-to-right" evidence="8">
        <dbReference type="Rhea" id="RHEA:76160"/>
    </physiologicalReaction>
</comment>
<dbReference type="HAMAP" id="MF_00454">
    <property type="entry name" value="FluC"/>
    <property type="match status" value="1"/>
</dbReference>
<organism evidence="11 12">
    <name type="scientific">Agrococcus jejuensis</name>
    <dbReference type="NCBI Taxonomy" id="399736"/>
    <lineage>
        <taxon>Bacteria</taxon>
        <taxon>Bacillati</taxon>
        <taxon>Actinomycetota</taxon>
        <taxon>Actinomycetes</taxon>
        <taxon>Micrococcales</taxon>
        <taxon>Microbacteriaceae</taxon>
        <taxon>Agrococcus</taxon>
    </lineage>
</organism>
<evidence type="ECO:0000313" key="12">
    <source>
        <dbReference type="Proteomes" id="UP000198822"/>
    </source>
</evidence>
<keyword evidence="10" id="KW-0813">Transport</keyword>
<name>A0A1G8EJ43_9MICO</name>
<evidence type="ECO:0000256" key="10">
    <source>
        <dbReference type="HAMAP-Rule" id="MF_00454"/>
    </source>
</evidence>
<keyword evidence="12" id="KW-1185">Reference proteome</keyword>
<feature type="transmembrane region" description="Helical" evidence="10">
    <location>
        <begin position="90"/>
        <end position="111"/>
    </location>
</feature>
<dbReference type="STRING" id="399736.SAMN04489720_2061"/>
<dbReference type="EMBL" id="LT629695">
    <property type="protein sequence ID" value="SDH69830.1"/>
    <property type="molecule type" value="Genomic_DNA"/>
</dbReference>
<keyword evidence="10" id="KW-0406">Ion transport</keyword>
<evidence type="ECO:0000256" key="8">
    <source>
        <dbReference type="ARBA" id="ARBA00035585"/>
    </source>
</evidence>
<comment type="activity regulation">
    <text evidence="10">Na(+) is not transported, but it plays an essential structural role and its presence is essential for fluoride channel function.</text>
</comment>
<accession>A0A1G8EJ43</accession>
<keyword evidence="3 10" id="KW-0812">Transmembrane</keyword>
<comment type="function">
    <text evidence="9 10">Fluoride-specific ion channel. Important for reducing fluoride concentration in the cell, thus reducing its toxicity.</text>
</comment>
<comment type="similarity">
    <text evidence="7 10">Belongs to the fluoride channel Fluc/FEX (TC 1.A.43) family.</text>
</comment>
<dbReference type="GO" id="GO:0140114">
    <property type="term" value="P:cellular detoxification of fluoride"/>
    <property type="evidence" value="ECO:0007669"/>
    <property type="project" value="UniProtKB-UniRule"/>
</dbReference>
<keyword evidence="5 10" id="KW-0472">Membrane</keyword>
<feature type="transmembrane region" description="Helical" evidence="10">
    <location>
        <begin position="32"/>
        <end position="52"/>
    </location>
</feature>
<feature type="binding site" evidence="10">
    <location>
        <position position="72"/>
    </location>
    <ligand>
        <name>Na(+)</name>
        <dbReference type="ChEBI" id="CHEBI:29101"/>
        <note>structural</note>
    </ligand>
</feature>
<reference evidence="12" key="1">
    <citation type="submission" date="2016-10" db="EMBL/GenBank/DDBJ databases">
        <authorList>
            <person name="Varghese N."/>
            <person name="Submissions S."/>
        </authorList>
    </citation>
    <scope>NUCLEOTIDE SEQUENCE [LARGE SCALE GENOMIC DNA]</scope>
    <source>
        <strain evidence="12">DSM 22002</strain>
    </source>
</reference>
<evidence type="ECO:0000256" key="6">
    <source>
        <dbReference type="ARBA" id="ARBA00023303"/>
    </source>
</evidence>
<evidence type="ECO:0000313" key="11">
    <source>
        <dbReference type="EMBL" id="SDH69830.1"/>
    </source>
</evidence>
<evidence type="ECO:0000256" key="1">
    <source>
        <dbReference type="ARBA" id="ARBA00004651"/>
    </source>
</evidence>
<dbReference type="InterPro" id="IPR003691">
    <property type="entry name" value="FluC"/>
</dbReference>
<evidence type="ECO:0000256" key="9">
    <source>
        <dbReference type="ARBA" id="ARBA00049940"/>
    </source>
</evidence>